<proteinExistence type="predicted"/>
<evidence type="ECO:0000313" key="2">
    <source>
        <dbReference type="Proteomes" id="UP000095282"/>
    </source>
</evidence>
<feature type="domain" description="F-box" evidence="1">
    <location>
        <begin position="30"/>
        <end position="80"/>
    </location>
</feature>
<dbReference type="WBParaSite" id="Csp11.Scaffold630.g19101.t1">
    <property type="protein sequence ID" value="Csp11.Scaffold630.g19101.t1"/>
    <property type="gene ID" value="Csp11.Scaffold630.g19101"/>
</dbReference>
<reference evidence="3" key="1">
    <citation type="submission" date="2016-11" db="UniProtKB">
        <authorList>
            <consortium name="WormBaseParasite"/>
        </authorList>
    </citation>
    <scope>IDENTIFICATION</scope>
</reference>
<keyword evidence="2" id="KW-1185">Reference proteome</keyword>
<evidence type="ECO:0000313" key="3">
    <source>
        <dbReference type="WBParaSite" id="Csp11.Scaffold630.g19101.t1"/>
    </source>
</evidence>
<name>A0A1I7UT71_9PELO</name>
<dbReference type="eggNOG" id="ENOG502TKI5">
    <property type="taxonomic scope" value="Eukaryota"/>
</dbReference>
<dbReference type="InterPro" id="IPR001810">
    <property type="entry name" value="F-box_dom"/>
</dbReference>
<sequence>MEEERTSSRQPLPLYAPFLQSTNRFPSTMSFPLLRLPHLALEEIVKSLSHREVLFLSQTSLRARRQISNPTKSHSITTRIVDDRLDSCVEIFCPYQLFYRIKIDNYRREPSNSSWRFKTPVPVYYEKDNLISHWTKNDTGVHDILDFLNEIFRIKQVSFEINLGNSDSGVKFLEYCVSKNLKIGLVQWNSFIPNDETNERILMASKSALNLKIRGYNSKNSLHFDNFHLFRMDWIEIKYSAWMTVENIVDLRNCKRVKLGEVLLNAEDINKVLRGFMENPGEMQELQMDCCNKIKLEEVVEGLHFNRQNDREMYWLTSNNGIRFSVSMMLWSTVVIARES</sequence>
<dbReference type="AlphaFoldDB" id="A0A1I7UT71"/>
<accession>A0A1I7UT71</accession>
<evidence type="ECO:0000259" key="1">
    <source>
        <dbReference type="PROSITE" id="PS50181"/>
    </source>
</evidence>
<dbReference type="Proteomes" id="UP000095282">
    <property type="component" value="Unplaced"/>
</dbReference>
<dbReference type="PANTHER" id="PTHR21503">
    <property type="entry name" value="F-BOX-CONTAINING HYPOTHETICAL PROTEIN C.ELEGANS"/>
    <property type="match status" value="1"/>
</dbReference>
<protein>
    <submittedName>
        <fullName evidence="3">F-box domain-containing protein</fullName>
    </submittedName>
</protein>
<organism evidence="2 3">
    <name type="scientific">Caenorhabditis tropicalis</name>
    <dbReference type="NCBI Taxonomy" id="1561998"/>
    <lineage>
        <taxon>Eukaryota</taxon>
        <taxon>Metazoa</taxon>
        <taxon>Ecdysozoa</taxon>
        <taxon>Nematoda</taxon>
        <taxon>Chromadorea</taxon>
        <taxon>Rhabditida</taxon>
        <taxon>Rhabditina</taxon>
        <taxon>Rhabditomorpha</taxon>
        <taxon>Rhabditoidea</taxon>
        <taxon>Rhabditidae</taxon>
        <taxon>Peloderinae</taxon>
        <taxon>Caenorhabditis</taxon>
    </lineage>
</organism>
<dbReference type="PROSITE" id="PS50181">
    <property type="entry name" value="FBOX"/>
    <property type="match status" value="1"/>
</dbReference>